<evidence type="ECO:0000256" key="11">
    <source>
        <dbReference type="ARBA" id="ARBA00023033"/>
    </source>
</evidence>
<keyword evidence="12" id="KW-0472">Membrane</keyword>
<dbReference type="Gene3D" id="1.10.630.10">
    <property type="entry name" value="Cytochrome P450"/>
    <property type="match status" value="1"/>
</dbReference>
<evidence type="ECO:0000256" key="5">
    <source>
        <dbReference type="ARBA" id="ARBA00022617"/>
    </source>
</evidence>
<dbReference type="GO" id="GO:0004497">
    <property type="term" value="F:monooxygenase activity"/>
    <property type="evidence" value="ECO:0007669"/>
    <property type="project" value="UniProtKB-KW"/>
</dbReference>
<name>A0A7R9IQF0_9NEOP</name>
<dbReference type="GO" id="GO:0020037">
    <property type="term" value="F:heme binding"/>
    <property type="evidence" value="ECO:0007669"/>
    <property type="project" value="InterPro"/>
</dbReference>
<feature type="compositionally biased region" description="Basic and acidic residues" evidence="15">
    <location>
        <begin position="29"/>
        <end position="47"/>
    </location>
</feature>
<dbReference type="GO" id="GO:0016705">
    <property type="term" value="F:oxidoreductase activity, acting on paired donors, with incorporation or reduction of molecular oxygen"/>
    <property type="evidence" value="ECO:0007669"/>
    <property type="project" value="InterPro"/>
</dbReference>
<evidence type="ECO:0008006" key="17">
    <source>
        <dbReference type="Google" id="ProtNLM"/>
    </source>
</evidence>
<reference evidence="16" key="1">
    <citation type="submission" date="2020-11" db="EMBL/GenBank/DDBJ databases">
        <authorList>
            <person name="Tran Van P."/>
        </authorList>
    </citation>
    <scope>NUCLEOTIDE SEQUENCE</scope>
</reference>
<evidence type="ECO:0000313" key="16">
    <source>
        <dbReference type="EMBL" id="CAD7462702.1"/>
    </source>
</evidence>
<dbReference type="InterPro" id="IPR001128">
    <property type="entry name" value="Cyt_P450"/>
</dbReference>
<dbReference type="PANTHER" id="PTHR24292">
    <property type="entry name" value="CYTOCHROME P450"/>
    <property type="match status" value="1"/>
</dbReference>
<proteinExistence type="inferred from homology"/>
<evidence type="ECO:0000256" key="4">
    <source>
        <dbReference type="ARBA" id="ARBA00010617"/>
    </source>
</evidence>
<dbReference type="PRINTS" id="PR00463">
    <property type="entry name" value="EP450I"/>
</dbReference>
<dbReference type="PRINTS" id="PR00385">
    <property type="entry name" value="P450"/>
</dbReference>
<keyword evidence="10 13" id="KW-0408">Iron</keyword>
<comment type="subcellular location">
    <subcellularLocation>
        <location evidence="3">Endoplasmic reticulum membrane</location>
        <topology evidence="3">Peripheral membrane protein</topology>
    </subcellularLocation>
    <subcellularLocation>
        <location evidence="2">Microsome membrane</location>
        <topology evidence="2">Peripheral membrane protein</topology>
    </subcellularLocation>
</comment>
<dbReference type="GO" id="GO:0005506">
    <property type="term" value="F:iron ion binding"/>
    <property type="evidence" value="ECO:0007669"/>
    <property type="project" value="InterPro"/>
</dbReference>
<dbReference type="GO" id="GO:0005789">
    <property type="term" value="C:endoplasmic reticulum membrane"/>
    <property type="evidence" value="ECO:0007669"/>
    <property type="project" value="UniProtKB-SubCell"/>
</dbReference>
<evidence type="ECO:0000256" key="3">
    <source>
        <dbReference type="ARBA" id="ARBA00004406"/>
    </source>
</evidence>
<dbReference type="FunFam" id="1.10.630.10:FF:000042">
    <property type="entry name" value="Cytochrome P450"/>
    <property type="match status" value="1"/>
</dbReference>
<dbReference type="AlphaFoldDB" id="A0A7R9IQF0"/>
<keyword evidence="6 13" id="KW-0479">Metal-binding</keyword>
<evidence type="ECO:0000256" key="14">
    <source>
        <dbReference type="RuleBase" id="RU000461"/>
    </source>
</evidence>
<protein>
    <recommendedName>
        <fullName evidence="17">Cytochrome P450</fullName>
    </recommendedName>
</protein>
<feature type="region of interest" description="Disordered" evidence="15">
    <location>
        <begin position="1"/>
        <end position="47"/>
    </location>
</feature>
<evidence type="ECO:0000256" key="1">
    <source>
        <dbReference type="ARBA" id="ARBA00001971"/>
    </source>
</evidence>
<evidence type="ECO:0000256" key="13">
    <source>
        <dbReference type="PIRSR" id="PIRSR602401-1"/>
    </source>
</evidence>
<evidence type="ECO:0000256" key="2">
    <source>
        <dbReference type="ARBA" id="ARBA00004174"/>
    </source>
</evidence>
<organism evidence="16">
    <name type="scientific">Timema tahoe</name>
    <dbReference type="NCBI Taxonomy" id="61484"/>
    <lineage>
        <taxon>Eukaryota</taxon>
        <taxon>Metazoa</taxon>
        <taxon>Ecdysozoa</taxon>
        <taxon>Arthropoda</taxon>
        <taxon>Hexapoda</taxon>
        <taxon>Insecta</taxon>
        <taxon>Pterygota</taxon>
        <taxon>Neoptera</taxon>
        <taxon>Polyneoptera</taxon>
        <taxon>Phasmatodea</taxon>
        <taxon>Timematodea</taxon>
        <taxon>Timematoidea</taxon>
        <taxon>Timematidae</taxon>
        <taxon>Timema</taxon>
    </lineage>
</organism>
<evidence type="ECO:0000256" key="8">
    <source>
        <dbReference type="ARBA" id="ARBA00022848"/>
    </source>
</evidence>
<dbReference type="Pfam" id="PF00067">
    <property type="entry name" value="p450"/>
    <property type="match status" value="1"/>
</dbReference>
<comment type="cofactor">
    <cofactor evidence="1 13">
        <name>heme</name>
        <dbReference type="ChEBI" id="CHEBI:30413"/>
    </cofactor>
</comment>
<evidence type="ECO:0000256" key="10">
    <source>
        <dbReference type="ARBA" id="ARBA00023004"/>
    </source>
</evidence>
<dbReference type="InterPro" id="IPR002401">
    <property type="entry name" value="Cyt_P450_E_grp-I"/>
</dbReference>
<evidence type="ECO:0000256" key="12">
    <source>
        <dbReference type="ARBA" id="ARBA00023136"/>
    </source>
</evidence>
<keyword evidence="8" id="KW-0492">Microsome</keyword>
<dbReference type="SUPFAM" id="SSF48264">
    <property type="entry name" value="Cytochrome P450"/>
    <property type="match status" value="1"/>
</dbReference>
<evidence type="ECO:0000256" key="7">
    <source>
        <dbReference type="ARBA" id="ARBA00022824"/>
    </source>
</evidence>
<feature type="compositionally biased region" description="Acidic residues" evidence="15">
    <location>
        <begin position="8"/>
        <end position="20"/>
    </location>
</feature>
<dbReference type="PANTHER" id="PTHR24292:SF100">
    <property type="entry name" value="CYTOCHROME P450 6A16, ISOFORM B-RELATED"/>
    <property type="match status" value="1"/>
</dbReference>
<keyword evidence="11 14" id="KW-0503">Monooxygenase</keyword>
<dbReference type="InterPro" id="IPR036396">
    <property type="entry name" value="Cyt_P450_sf"/>
</dbReference>
<accession>A0A7R9IQF0</accession>
<evidence type="ECO:0000256" key="15">
    <source>
        <dbReference type="SAM" id="MobiDB-lite"/>
    </source>
</evidence>
<evidence type="ECO:0000256" key="6">
    <source>
        <dbReference type="ARBA" id="ARBA00022723"/>
    </source>
</evidence>
<feature type="binding site" description="axial binding residue" evidence="13">
    <location>
        <position position="524"/>
    </location>
    <ligand>
        <name>heme</name>
        <dbReference type="ChEBI" id="CHEBI:30413"/>
    </ligand>
    <ligandPart>
        <name>Fe</name>
        <dbReference type="ChEBI" id="CHEBI:18248"/>
    </ligandPart>
</feature>
<evidence type="ECO:0000256" key="9">
    <source>
        <dbReference type="ARBA" id="ARBA00023002"/>
    </source>
</evidence>
<dbReference type="InterPro" id="IPR017972">
    <property type="entry name" value="Cyt_P450_CS"/>
</dbReference>
<dbReference type="InterPro" id="IPR050476">
    <property type="entry name" value="Insect_CytP450_Detox"/>
</dbReference>
<keyword evidence="7" id="KW-0256">Endoplasmic reticulum</keyword>
<gene>
    <name evidence="16" type="ORF">TTEB3V08_LOCUS10592</name>
</gene>
<keyword evidence="5 13" id="KW-0349">Heme</keyword>
<sequence length="580" mass="66654">MLSSSSSSEEDNDDLCEESEDSHFGSSRSSKESYNKSDVEEVKEGEERTDLKVHDMGLVLQSTSWEVAILISIIYGAIRWWFSIKFKFWKLRGVPYVLPSFPCGNIGELILGRLSTNIIYKKIYDKLEGHTFGGLFHLTRPIFIIRDIELVKNVLIKDFEHFNNRFRDTEKGSGILSKILFLSDGSKWKKIRQSISPTLTPSKIKAMFTIFTESTKDMMDFLQERVFDSDDLKINVLAYDFTTDVLCSFAFGQRINGMKNPNSELRLMGRSIVKELNGGSFVVKIIASFFPIINRALNCKCQPIRYIEKVVTERIKHREKNGWFRNDFVQFLIQSRKRGRIVNDELLEDSCPQMATKGYFGIDVYLTDKMYEQLVFHCLEMFLAGYDTMSTTIGFCLHELAINPDIQQTLIEEINEVLKEFGGEITHGAVQKMEYLDKVLSETLRMYPVGGTVFRTCTSSYMIPGTKTLLEKGMQVVIPVYALHHDPKYYPNPEKFDPERFNEQNKASRPRYCYLPFGEGPRMCLGMRFALLGVKVAVVALLSKYELSVSKKTLLPIRLDHSTIILSAKGDIWLRISNRK</sequence>
<keyword evidence="9 14" id="KW-0560">Oxidoreductase</keyword>
<dbReference type="EMBL" id="OE006496">
    <property type="protein sequence ID" value="CAD7462702.1"/>
    <property type="molecule type" value="Genomic_DNA"/>
</dbReference>
<dbReference type="CDD" id="cd11056">
    <property type="entry name" value="CYP6-like"/>
    <property type="match status" value="1"/>
</dbReference>
<dbReference type="PROSITE" id="PS00086">
    <property type="entry name" value="CYTOCHROME_P450"/>
    <property type="match status" value="1"/>
</dbReference>
<comment type="similarity">
    <text evidence="4 14">Belongs to the cytochrome P450 family.</text>
</comment>